<dbReference type="RefSeq" id="WP_126791663.1">
    <property type="nucleotide sequence ID" value="NZ_PIPI01000002.1"/>
</dbReference>
<keyword evidence="2" id="KW-1185">Reference proteome</keyword>
<organism evidence="1 2">
    <name type="scientific">Aliidiomarina haloalkalitolerans</name>
    <dbReference type="NCBI Taxonomy" id="859059"/>
    <lineage>
        <taxon>Bacteria</taxon>
        <taxon>Pseudomonadati</taxon>
        <taxon>Pseudomonadota</taxon>
        <taxon>Gammaproteobacteria</taxon>
        <taxon>Alteromonadales</taxon>
        <taxon>Idiomarinaceae</taxon>
        <taxon>Aliidiomarina</taxon>
    </lineage>
</organism>
<dbReference type="OrthoDB" id="9842115at2"/>
<evidence type="ECO:0000313" key="2">
    <source>
        <dbReference type="Proteomes" id="UP000288212"/>
    </source>
</evidence>
<sequence>MKQALMLFFGGAALLLLVLSLIEPIQKAFNPDLSMQTPLSDSVVVRTDFDVKEEIEVVEVAEANDELISGKERILVLLESEPALGEIIEENIQLIGQIEHHTAFQHHQAILKLIQEAENVQPISVVCTGLVCNLAIYANSAERAAEFSQKLIQPSPQLPIESAEVRPFKEEEHNLVHIVLFMQAPAQR</sequence>
<dbReference type="Proteomes" id="UP000288212">
    <property type="component" value="Unassembled WGS sequence"/>
</dbReference>
<dbReference type="AlphaFoldDB" id="A0A432VVH0"/>
<gene>
    <name evidence="1" type="ORF">CWE06_04620</name>
</gene>
<reference evidence="1 2" key="1">
    <citation type="journal article" date="2011" name="Front. Microbiol.">
        <title>Genomic signatures of strain selection and enhancement in Bacillus atrophaeus var. globigii, a historical biowarfare simulant.</title>
        <authorList>
            <person name="Gibbons H.S."/>
            <person name="Broomall S.M."/>
            <person name="McNew L.A."/>
            <person name="Daligault H."/>
            <person name="Chapman C."/>
            <person name="Bruce D."/>
            <person name="Karavis M."/>
            <person name="Krepps M."/>
            <person name="McGregor P.A."/>
            <person name="Hong C."/>
            <person name="Park K.H."/>
            <person name="Akmal A."/>
            <person name="Feldman A."/>
            <person name="Lin J.S."/>
            <person name="Chang W.E."/>
            <person name="Higgs B.W."/>
            <person name="Demirev P."/>
            <person name="Lindquist J."/>
            <person name="Liem A."/>
            <person name="Fochler E."/>
            <person name="Read T.D."/>
            <person name="Tapia R."/>
            <person name="Johnson S."/>
            <person name="Bishop-Lilly K.A."/>
            <person name="Detter C."/>
            <person name="Han C."/>
            <person name="Sozhamannan S."/>
            <person name="Rosenzweig C.N."/>
            <person name="Skowronski E.W."/>
        </authorList>
    </citation>
    <scope>NUCLEOTIDE SEQUENCE [LARGE SCALE GENOMIC DNA]</scope>
    <source>
        <strain evidence="1 2">AK5</strain>
    </source>
</reference>
<dbReference type="EMBL" id="PIPI01000002">
    <property type="protein sequence ID" value="RUO20599.1"/>
    <property type="molecule type" value="Genomic_DNA"/>
</dbReference>
<name>A0A432VVH0_9GAMM</name>
<comment type="caution">
    <text evidence="1">The sequence shown here is derived from an EMBL/GenBank/DDBJ whole genome shotgun (WGS) entry which is preliminary data.</text>
</comment>
<proteinExistence type="predicted"/>
<evidence type="ECO:0000313" key="1">
    <source>
        <dbReference type="EMBL" id="RUO20599.1"/>
    </source>
</evidence>
<accession>A0A432VVH0</accession>
<protein>
    <submittedName>
        <fullName evidence="1">Uncharacterized protein</fullName>
    </submittedName>
</protein>